<sequence>SSLAVSCPCCNKASAEWDRNCIKKEKELLDGESIVPPESLSEITCGSYIAVLDEINSNDESMCELQQPPFNCRIDNGFLILNNMNATHMAEVE</sequence>
<organism evidence="1">
    <name type="scientific">Arion vulgaris</name>
    <dbReference type="NCBI Taxonomy" id="1028688"/>
    <lineage>
        <taxon>Eukaryota</taxon>
        <taxon>Metazoa</taxon>
        <taxon>Spiralia</taxon>
        <taxon>Lophotrochozoa</taxon>
        <taxon>Mollusca</taxon>
        <taxon>Gastropoda</taxon>
        <taxon>Heterobranchia</taxon>
        <taxon>Euthyneura</taxon>
        <taxon>Panpulmonata</taxon>
        <taxon>Eupulmonata</taxon>
        <taxon>Stylommatophora</taxon>
        <taxon>Helicina</taxon>
        <taxon>Arionoidea</taxon>
        <taxon>Arionidae</taxon>
        <taxon>Arion</taxon>
    </lineage>
</organism>
<name>A0A0B6Y0R6_9EUPU</name>
<feature type="non-terminal residue" evidence="1">
    <location>
        <position position="93"/>
    </location>
</feature>
<reference evidence="1" key="1">
    <citation type="submission" date="2014-12" db="EMBL/GenBank/DDBJ databases">
        <title>Insight into the proteome of Arion vulgaris.</title>
        <authorList>
            <person name="Aradska J."/>
            <person name="Bulat T."/>
            <person name="Smidak R."/>
            <person name="Sarate P."/>
            <person name="Gangsoo J."/>
            <person name="Sialana F."/>
            <person name="Bilban M."/>
            <person name="Lubec G."/>
        </authorList>
    </citation>
    <scope>NUCLEOTIDE SEQUENCE</scope>
    <source>
        <tissue evidence="1">Skin</tissue>
    </source>
</reference>
<dbReference type="AlphaFoldDB" id="A0A0B6Y0R6"/>
<dbReference type="EMBL" id="HACG01002884">
    <property type="protein sequence ID" value="CEK49749.1"/>
    <property type="molecule type" value="Transcribed_RNA"/>
</dbReference>
<gene>
    <name evidence="1" type="primary">ORF8717</name>
</gene>
<accession>A0A0B6Y0R6</accession>
<proteinExistence type="predicted"/>
<evidence type="ECO:0000313" key="1">
    <source>
        <dbReference type="EMBL" id="CEK49749.1"/>
    </source>
</evidence>
<feature type="non-terminal residue" evidence="1">
    <location>
        <position position="1"/>
    </location>
</feature>
<protein>
    <submittedName>
        <fullName evidence="1">Uncharacterized protein</fullName>
    </submittedName>
</protein>